<name>X0VQY8_9ZZZZ</name>
<comment type="caution">
    <text evidence="8">The sequence shown here is derived from an EMBL/GenBank/DDBJ whole genome shotgun (WGS) entry which is preliminary data.</text>
</comment>
<dbReference type="PANTHER" id="PTHR36115:SF4">
    <property type="entry name" value="MEMBRANE PROTEIN"/>
    <property type="match status" value="1"/>
</dbReference>
<dbReference type="AlphaFoldDB" id="X0VQY8"/>
<sequence length="195" mass="21297">MVEQKVTNVSSQVGLRYASFETRLVAFVLDLIVLFSALALFFAVAFLQILIRTDFGEKDTPDSAVWAAAIMLATYCFLFLPLYFVGLWVWRGQTVGQVAMAIKVVRRDGRPMGLARAAVRVGGLNFLPFVFGASLLALLATGLAEDALTALILVLTLAALALIVIQIVGSLMIPFDQQRRALHDRLADTLVVEPK</sequence>
<feature type="transmembrane region" description="Helical" evidence="6">
    <location>
        <begin position="150"/>
        <end position="175"/>
    </location>
</feature>
<evidence type="ECO:0000256" key="3">
    <source>
        <dbReference type="ARBA" id="ARBA00022692"/>
    </source>
</evidence>
<dbReference type="PANTHER" id="PTHR36115">
    <property type="entry name" value="PROLINE-RICH ANTIGEN HOMOLOG-RELATED"/>
    <property type="match status" value="1"/>
</dbReference>
<evidence type="ECO:0000256" key="4">
    <source>
        <dbReference type="ARBA" id="ARBA00022989"/>
    </source>
</evidence>
<reference evidence="8" key="1">
    <citation type="journal article" date="2014" name="Front. Microbiol.">
        <title>High frequency of phylogenetically diverse reductive dehalogenase-homologous genes in deep subseafloor sedimentary metagenomes.</title>
        <authorList>
            <person name="Kawai M."/>
            <person name="Futagami T."/>
            <person name="Toyoda A."/>
            <person name="Takaki Y."/>
            <person name="Nishi S."/>
            <person name="Hori S."/>
            <person name="Arai W."/>
            <person name="Tsubouchi T."/>
            <person name="Morono Y."/>
            <person name="Uchiyama I."/>
            <person name="Ito T."/>
            <person name="Fujiyama A."/>
            <person name="Inagaki F."/>
            <person name="Takami H."/>
        </authorList>
    </citation>
    <scope>NUCLEOTIDE SEQUENCE</scope>
    <source>
        <strain evidence="8">Expedition CK06-06</strain>
    </source>
</reference>
<gene>
    <name evidence="8" type="ORF">S01H1_47320</name>
</gene>
<keyword evidence="5 6" id="KW-0472">Membrane</keyword>
<evidence type="ECO:0000256" key="2">
    <source>
        <dbReference type="ARBA" id="ARBA00022475"/>
    </source>
</evidence>
<evidence type="ECO:0000256" key="6">
    <source>
        <dbReference type="SAM" id="Phobius"/>
    </source>
</evidence>
<dbReference type="Pfam" id="PF06271">
    <property type="entry name" value="RDD"/>
    <property type="match status" value="1"/>
</dbReference>
<feature type="transmembrane region" description="Helical" evidence="6">
    <location>
        <begin position="63"/>
        <end position="90"/>
    </location>
</feature>
<keyword evidence="2" id="KW-1003">Cell membrane</keyword>
<feature type="transmembrane region" description="Helical" evidence="6">
    <location>
        <begin position="24"/>
        <end position="51"/>
    </location>
</feature>
<evidence type="ECO:0000256" key="5">
    <source>
        <dbReference type="ARBA" id="ARBA00023136"/>
    </source>
</evidence>
<dbReference type="EMBL" id="BARS01030337">
    <property type="protein sequence ID" value="GAG20640.1"/>
    <property type="molecule type" value="Genomic_DNA"/>
</dbReference>
<feature type="transmembrane region" description="Helical" evidence="6">
    <location>
        <begin position="117"/>
        <end position="144"/>
    </location>
</feature>
<proteinExistence type="predicted"/>
<dbReference type="InterPro" id="IPR010432">
    <property type="entry name" value="RDD"/>
</dbReference>
<accession>X0VQY8</accession>
<evidence type="ECO:0000313" key="8">
    <source>
        <dbReference type="EMBL" id="GAG20640.1"/>
    </source>
</evidence>
<protein>
    <recommendedName>
        <fullName evidence="7">RDD domain-containing protein</fullName>
    </recommendedName>
</protein>
<keyword evidence="4 6" id="KW-1133">Transmembrane helix</keyword>
<comment type="subcellular location">
    <subcellularLocation>
        <location evidence="1">Cell membrane</location>
        <topology evidence="1">Multi-pass membrane protein</topology>
    </subcellularLocation>
</comment>
<feature type="domain" description="RDD" evidence="7">
    <location>
        <begin position="17"/>
        <end position="187"/>
    </location>
</feature>
<evidence type="ECO:0000256" key="1">
    <source>
        <dbReference type="ARBA" id="ARBA00004651"/>
    </source>
</evidence>
<organism evidence="8">
    <name type="scientific">marine sediment metagenome</name>
    <dbReference type="NCBI Taxonomy" id="412755"/>
    <lineage>
        <taxon>unclassified sequences</taxon>
        <taxon>metagenomes</taxon>
        <taxon>ecological metagenomes</taxon>
    </lineage>
</organism>
<evidence type="ECO:0000259" key="7">
    <source>
        <dbReference type="Pfam" id="PF06271"/>
    </source>
</evidence>
<dbReference type="GO" id="GO:0005886">
    <property type="term" value="C:plasma membrane"/>
    <property type="evidence" value="ECO:0007669"/>
    <property type="project" value="UniProtKB-SubCell"/>
</dbReference>
<dbReference type="InterPro" id="IPR051791">
    <property type="entry name" value="Pra-immunoreactive"/>
</dbReference>
<keyword evidence="3 6" id="KW-0812">Transmembrane</keyword>